<feature type="domain" description="AMP-binding enzyme C-terminal" evidence="6">
    <location>
        <begin position="698"/>
        <end position="774"/>
    </location>
</feature>
<dbReference type="Pfam" id="PF13193">
    <property type="entry name" value="AMP-binding_C"/>
    <property type="match status" value="2"/>
</dbReference>
<dbReference type="Proteomes" id="UP000759131">
    <property type="component" value="Unassembled WGS sequence"/>
</dbReference>
<dbReference type="EMBL" id="CAJPIZ010005356">
    <property type="protein sequence ID" value="CAG2108524.1"/>
    <property type="molecule type" value="Genomic_DNA"/>
</dbReference>
<evidence type="ECO:0000259" key="6">
    <source>
        <dbReference type="Pfam" id="PF13193"/>
    </source>
</evidence>
<sequence>MKNHCVYHYHFFTHSVCLVIWACVRIPINLIPNCKYNVKQMVESMARNECSYLYGTPTMIIDTVNYLESNKLKLPSLRGLIAGGSPMPKEVAYRVQKVIPSCTDVRVAWGATEAGRPIDHMETKIVNQATRQITKIGEPGEIESRGHNQMIGYWRNPKSTHDAIDASGWYKSGDLAVMTEEGFIKIIGRTKEMIIRGGENIYPREVEELLHSHPAIRDAYVCGVPDDRMGEELCAWIQVKDAAVKPTESEVKEFCKQKIAHFKVPRYVLFVDSFPLTPAGKVKKFVMREESCVTEKSITIGAVKQAATDIAVALLDRGVNQSSLIAFYGPNSIQHAVLRVAVKLLGATFMPLSPTFGQYEVTEEVRAVGADIVMCSARDLDKFNSLLDSNNNDEIKLVIVFDGKHDEHVTYDRLREEGQGLGVKLAKVPHFDVKSRDETLFLIHTSGTTGAPKCAQVPHRMILNNVRMYNKGAASMVSSFLYPLGHMSGTFALPMQLCSGGTLIMFPDYDDEFIAQSVQKYRINSLGIFPNVGKQMVDHGLLDKYDMSSLKMLATGGAAFPPDTARVFIDKYGLIFGEGYGMTECCPVTSFHMGAREYEPGNCGQVTSGIELKVVDLTTGESLGPNHDGEICIRGANLITGYKNNDKAWAEAVDGEGWYRTGDIGHYDDRKCIFITDRLKEVVRIGVGQHYINISPVEIEQYLLTHPSIAEVAVVGVNNKAGTHRPRAYVVLKAGRSINSSEIEKFVSDTLAYTKQLTGGVLFVDHIVRTSIGKVDRKYYRNLVKEEILD</sequence>
<dbReference type="InterPro" id="IPR025110">
    <property type="entry name" value="AMP-bd_C"/>
</dbReference>
<feature type="domain" description="AMP-dependent synthetase/ligase" evidence="5">
    <location>
        <begin position="294"/>
        <end position="642"/>
    </location>
</feature>
<proteinExistence type="inferred from homology"/>
<evidence type="ECO:0000256" key="2">
    <source>
        <dbReference type="ARBA" id="ARBA00006432"/>
    </source>
</evidence>
<dbReference type="PANTHER" id="PTHR24096">
    <property type="entry name" value="LONG-CHAIN-FATTY-ACID--COA LIGASE"/>
    <property type="match status" value="1"/>
</dbReference>
<organism evidence="7">
    <name type="scientific">Medioppia subpectinata</name>
    <dbReference type="NCBI Taxonomy" id="1979941"/>
    <lineage>
        <taxon>Eukaryota</taxon>
        <taxon>Metazoa</taxon>
        <taxon>Ecdysozoa</taxon>
        <taxon>Arthropoda</taxon>
        <taxon>Chelicerata</taxon>
        <taxon>Arachnida</taxon>
        <taxon>Acari</taxon>
        <taxon>Acariformes</taxon>
        <taxon>Sarcoptiformes</taxon>
        <taxon>Oribatida</taxon>
        <taxon>Brachypylina</taxon>
        <taxon>Oppioidea</taxon>
        <taxon>Oppiidae</taxon>
        <taxon>Medioppia</taxon>
    </lineage>
</organism>
<evidence type="ECO:0000313" key="8">
    <source>
        <dbReference type="Proteomes" id="UP000759131"/>
    </source>
</evidence>
<comment type="subcellular location">
    <subcellularLocation>
        <location evidence="1">Peroxisome</location>
    </subcellularLocation>
</comment>
<keyword evidence="8" id="KW-1185">Reference proteome</keyword>
<dbReference type="Gene3D" id="3.40.50.12780">
    <property type="entry name" value="N-terminal domain of ligase-like"/>
    <property type="match status" value="2"/>
</dbReference>
<dbReference type="OrthoDB" id="10253869at2759"/>
<evidence type="ECO:0008006" key="9">
    <source>
        <dbReference type="Google" id="ProtNLM"/>
    </source>
</evidence>
<dbReference type="Pfam" id="PF00501">
    <property type="entry name" value="AMP-binding"/>
    <property type="match status" value="2"/>
</dbReference>
<comment type="similarity">
    <text evidence="2">Belongs to the ATP-dependent AMP-binding enzyme family.</text>
</comment>
<evidence type="ECO:0000313" key="7">
    <source>
        <dbReference type="EMBL" id="CAD7628094.1"/>
    </source>
</evidence>
<dbReference type="InterPro" id="IPR000873">
    <property type="entry name" value="AMP-dep_synth/lig_dom"/>
</dbReference>
<dbReference type="GO" id="GO:0016405">
    <property type="term" value="F:CoA-ligase activity"/>
    <property type="evidence" value="ECO:0007669"/>
    <property type="project" value="TreeGrafter"/>
</dbReference>
<evidence type="ECO:0000256" key="3">
    <source>
        <dbReference type="ARBA" id="ARBA00022598"/>
    </source>
</evidence>
<dbReference type="FunFam" id="3.30.300.30:FF:000008">
    <property type="entry name" value="2,3-dihydroxybenzoate-AMP ligase"/>
    <property type="match status" value="1"/>
</dbReference>
<name>A0A7R9KRK8_9ACAR</name>
<dbReference type="Gene3D" id="3.30.300.30">
    <property type="match status" value="2"/>
</dbReference>
<dbReference type="InterPro" id="IPR020845">
    <property type="entry name" value="AMP-binding_CS"/>
</dbReference>
<evidence type="ECO:0000256" key="4">
    <source>
        <dbReference type="ARBA" id="ARBA00023140"/>
    </source>
</evidence>
<dbReference type="AlphaFoldDB" id="A0A7R9KRK8"/>
<feature type="domain" description="AMP-dependent synthetase/ligase" evidence="5">
    <location>
        <begin position="9"/>
        <end position="114"/>
    </location>
</feature>
<dbReference type="GO" id="GO:0005777">
    <property type="term" value="C:peroxisome"/>
    <property type="evidence" value="ECO:0007669"/>
    <property type="project" value="UniProtKB-SubCell"/>
</dbReference>
<evidence type="ECO:0000259" key="5">
    <source>
        <dbReference type="Pfam" id="PF00501"/>
    </source>
</evidence>
<dbReference type="SUPFAM" id="SSF56801">
    <property type="entry name" value="Acetyl-CoA synthetase-like"/>
    <property type="match status" value="2"/>
</dbReference>
<dbReference type="EMBL" id="OC859931">
    <property type="protein sequence ID" value="CAD7628094.1"/>
    <property type="molecule type" value="Genomic_DNA"/>
</dbReference>
<protein>
    <recommendedName>
        <fullName evidence="9">Acyl-CoA synthetase</fullName>
    </recommendedName>
</protein>
<dbReference type="PROSITE" id="PS00455">
    <property type="entry name" value="AMP_BINDING"/>
    <property type="match status" value="1"/>
</dbReference>
<dbReference type="InterPro" id="IPR045851">
    <property type="entry name" value="AMP-bd_C_sf"/>
</dbReference>
<accession>A0A7R9KRK8</accession>
<keyword evidence="3" id="KW-0436">Ligase</keyword>
<feature type="domain" description="AMP-binding enzyme C-terminal" evidence="6">
    <location>
        <begin position="205"/>
        <end position="281"/>
    </location>
</feature>
<keyword evidence="4" id="KW-0576">Peroxisome</keyword>
<reference evidence="7" key="1">
    <citation type="submission" date="2020-11" db="EMBL/GenBank/DDBJ databases">
        <authorList>
            <person name="Tran Van P."/>
        </authorList>
    </citation>
    <scope>NUCLEOTIDE SEQUENCE</scope>
</reference>
<gene>
    <name evidence="7" type="ORF">OSB1V03_LOCUS8516</name>
</gene>
<evidence type="ECO:0000256" key="1">
    <source>
        <dbReference type="ARBA" id="ARBA00004275"/>
    </source>
</evidence>
<dbReference type="InterPro" id="IPR042099">
    <property type="entry name" value="ANL_N_sf"/>
</dbReference>
<dbReference type="PANTHER" id="PTHR24096:SF149">
    <property type="entry name" value="AMP-BINDING DOMAIN-CONTAINING PROTEIN-RELATED"/>
    <property type="match status" value="1"/>
</dbReference>